<proteinExistence type="predicted"/>
<evidence type="ECO:0000256" key="1">
    <source>
        <dbReference type="SAM" id="SignalP"/>
    </source>
</evidence>
<accession>A0A0U2RYC1</accession>
<sequence>MMRTKISRWMTPSLIAMSLSGVLLSQASYADVELPIVPASVMKQSATANPPVQSNTVATDAPTTLLMTPGVNELIPVALGHLNRIVTPFESPQVRTTSDAQTQIKGNVVYVATDKESPVSLYITPPGQEAPALSVTLVPRRIPPREITLAIDGQQWPIKGVVNRKAATWETAQPYVDNLRDLLRRLALNELPQGYDIRLAGQTDTSPKCFQPGLKFGFKQGQIVTGHYFTVYVGLVESFADEPIEASEIACHAPDIVASAYWPRNILLPGEKTELYVVVRNHREEAVESQRPSLLVGGEL</sequence>
<dbReference type="AlphaFoldDB" id="A0A0U2RYC1"/>
<name>A0A0U2RYC1_PROMI</name>
<evidence type="ECO:0000313" key="3">
    <source>
        <dbReference type="EMBL" id="ALN43769.1"/>
    </source>
</evidence>
<gene>
    <name evidence="3" type="primary">traK</name>
</gene>
<dbReference type="InterPro" id="IPR055397">
    <property type="entry name" value="TraK_C"/>
</dbReference>
<organism evidence="3">
    <name type="scientific">Proteus mirabilis</name>
    <dbReference type="NCBI Taxonomy" id="584"/>
    <lineage>
        <taxon>Bacteria</taxon>
        <taxon>Pseudomonadati</taxon>
        <taxon>Pseudomonadota</taxon>
        <taxon>Gammaproteobacteria</taxon>
        <taxon>Enterobacterales</taxon>
        <taxon>Morganellaceae</taxon>
        <taxon>Proteus</taxon>
    </lineage>
</organism>
<feature type="domain" description="TraK C-terminal" evidence="2">
    <location>
        <begin position="166"/>
        <end position="278"/>
    </location>
</feature>
<feature type="signal peptide" evidence="1">
    <location>
        <begin position="1"/>
        <end position="30"/>
    </location>
</feature>
<keyword evidence="1" id="KW-0732">Signal</keyword>
<feature type="chain" id="PRO_5006832152" evidence="1">
    <location>
        <begin position="31"/>
        <end position="300"/>
    </location>
</feature>
<dbReference type="Pfam" id="PF23536">
    <property type="entry name" value="TraK_C"/>
    <property type="match status" value="1"/>
</dbReference>
<reference evidence="3" key="1">
    <citation type="journal article" date="2016" name="Antimicrob. Agents Chemother.">
        <title>Characterization of SXT/R391 Integrative and Conjugative Elements in Proteus mirabilis Isolates from Food-Producing Animals in China.</title>
        <authorList>
            <person name="Lei C.W."/>
            <person name="Zhang A.Y."/>
            <person name="Wang H.N."/>
            <person name="Liu B.H."/>
            <person name="Yang L.Q."/>
            <person name="Yang Y.Q."/>
        </authorList>
    </citation>
    <scope>NUCLEOTIDE SEQUENCE</scope>
    <source>
        <strain evidence="3">PM14C28</strain>
    </source>
</reference>
<dbReference type="EMBL" id="KT894734">
    <property type="protein sequence ID" value="ALN43769.1"/>
    <property type="molecule type" value="Genomic_DNA"/>
</dbReference>
<protein>
    <submittedName>
        <fullName evidence="3">TraK</fullName>
    </submittedName>
</protein>
<evidence type="ECO:0000259" key="2">
    <source>
        <dbReference type="Pfam" id="PF23536"/>
    </source>
</evidence>